<organism evidence="1 2">
    <name type="scientific">Glossina brevipalpis</name>
    <dbReference type="NCBI Taxonomy" id="37001"/>
    <lineage>
        <taxon>Eukaryota</taxon>
        <taxon>Metazoa</taxon>
        <taxon>Ecdysozoa</taxon>
        <taxon>Arthropoda</taxon>
        <taxon>Hexapoda</taxon>
        <taxon>Insecta</taxon>
        <taxon>Pterygota</taxon>
        <taxon>Neoptera</taxon>
        <taxon>Endopterygota</taxon>
        <taxon>Diptera</taxon>
        <taxon>Brachycera</taxon>
        <taxon>Muscomorpha</taxon>
        <taxon>Hippoboscoidea</taxon>
        <taxon>Glossinidae</taxon>
        <taxon>Glossina</taxon>
    </lineage>
</organism>
<protein>
    <submittedName>
        <fullName evidence="1">Uncharacterized protein</fullName>
    </submittedName>
</protein>
<evidence type="ECO:0000313" key="2">
    <source>
        <dbReference type="Proteomes" id="UP000091820"/>
    </source>
</evidence>
<keyword evidence="2" id="KW-1185">Reference proteome</keyword>
<dbReference type="PANTHER" id="PTHR21112:SF0">
    <property type="entry name" value="CHEMOSENSORY PROTEIN A 29A-RELATED"/>
    <property type="match status" value="1"/>
</dbReference>
<name>A0A1A9WC58_9MUSC</name>
<dbReference type="Pfam" id="PF06477">
    <property type="entry name" value="DUF1091"/>
    <property type="match status" value="1"/>
</dbReference>
<dbReference type="PANTHER" id="PTHR21112">
    <property type="entry name" value="CHEMOSENSORY PROTEIN A 29A-RELATED"/>
    <property type="match status" value="1"/>
</dbReference>
<evidence type="ECO:0000313" key="1">
    <source>
        <dbReference type="EnsemblMetazoa" id="GBRI014083-PA"/>
    </source>
</evidence>
<accession>A0A1A9WC58</accession>
<dbReference type="VEuPathDB" id="VectorBase:GBRI014083"/>
<sequence length="168" mass="19824">MCVSRTYTYELISLETTSSNRDLLDIDIKIKRKSRRELVISGYLDLKYDVQEGDDTEIEWIVYHSSTGSEKDYKLLPMAIRRQSIYSYLNSFYKDFIMNGVGNCSNLWNFQGKAPSPLEKMRYELNDCVLNDDNYPNHLADGFYRIMGNVYGQVEWNIILFVEVMRKY</sequence>
<reference evidence="1" key="2">
    <citation type="submission" date="2020-05" db="UniProtKB">
        <authorList>
            <consortium name="EnsemblMetazoa"/>
        </authorList>
    </citation>
    <scope>IDENTIFICATION</scope>
    <source>
        <strain evidence="1">IAEA</strain>
    </source>
</reference>
<dbReference type="InterPro" id="IPR010512">
    <property type="entry name" value="DUF1091"/>
</dbReference>
<dbReference type="Proteomes" id="UP000091820">
    <property type="component" value="Unassembled WGS sequence"/>
</dbReference>
<dbReference type="EnsemblMetazoa" id="GBRI014083-RA">
    <property type="protein sequence ID" value="GBRI014083-PA"/>
    <property type="gene ID" value="GBRI014083"/>
</dbReference>
<proteinExistence type="predicted"/>
<reference evidence="2" key="1">
    <citation type="submission" date="2014-03" db="EMBL/GenBank/DDBJ databases">
        <authorList>
            <person name="Aksoy S."/>
            <person name="Warren W."/>
            <person name="Wilson R.K."/>
        </authorList>
    </citation>
    <scope>NUCLEOTIDE SEQUENCE [LARGE SCALE GENOMIC DNA]</scope>
    <source>
        <strain evidence="2">IAEA</strain>
    </source>
</reference>
<dbReference type="AlphaFoldDB" id="A0A1A9WC58"/>